<comment type="subunit">
    <text evidence="3">The complex is composed of two ATP-binding proteins (GsiA), two transmembrane proteins (GsiC and GsiD) and a solute-binding protein (GsiB).</text>
</comment>
<keyword evidence="7" id="KW-0677">Repeat</keyword>
<evidence type="ECO:0000256" key="1">
    <source>
        <dbReference type="ARBA" id="ARBA00004170"/>
    </source>
</evidence>
<dbReference type="GO" id="GO:0005524">
    <property type="term" value="F:ATP binding"/>
    <property type="evidence" value="ECO:0007669"/>
    <property type="project" value="UniProtKB-KW"/>
</dbReference>
<dbReference type="InterPro" id="IPR027417">
    <property type="entry name" value="P-loop_NTPase"/>
</dbReference>
<comment type="similarity">
    <text evidence="14">Belongs to the ABC transporter superfamily. Glutathione importer (TC 3.A.1.5.11) family.</text>
</comment>
<dbReference type="GO" id="GO:0005886">
    <property type="term" value="C:plasma membrane"/>
    <property type="evidence" value="ECO:0007669"/>
    <property type="project" value="UniProtKB-SubCell"/>
</dbReference>
<comment type="function">
    <text evidence="13">Part of the ABC transporter complex GsiABCD involved in glutathione import. Responsible for energy coupling to the transport system.</text>
</comment>
<evidence type="ECO:0000256" key="9">
    <source>
        <dbReference type="ARBA" id="ARBA00022801"/>
    </source>
</evidence>
<evidence type="ECO:0000256" key="7">
    <source>
        <dbReference type="ARBA" id="ARBA00022737"/>
    </source>
</evidence>
<dbReference type="GO" id="GO:0015833">
    <property type="term" value="P:peptide transport"/>
    <property type="evidence" value="ECO:0007669"/>
    <property type="project" value="InterPro"/>
</dbReference>
<keyword evidence="10 19" id="KW-0067">ATP-binding</keyword>
<dbReference type="OrthoDB" id="9802772at2"/>
<dbReference type="SMART" id="SM00382">
    <property type="entry name" value="AAA"/>
    <property type="match status" value="2"/>
</dbReference>
<dbReference type="Pfam" id="PF00005">
    <property type="entry name" value="ABC_tran"/>
    <property type="match status" value="2"/>
</dbReference>
<dbReference type="SUPFAM" id="SSF52540">
    <property type="entry name" value="P-loop containing nucleoside triphosphate hydrolases"/>
    <property type="match status" value="2"/>
</dbReference>
<accession>A0A3G8H1T9</accession>
<dbReference type="CDD" id="cd03257">
    <property type="entry name" value="ABC_NikE_OppD_transporters"/>
    <property type="match status" value="2"/>
</dbReference>
<evidence type="ECO:0000256" key="17">
    <source>
        <dbReference type="ARBA" id="ARBA00047640"/>
    </source>
</evidence>
<comment type="subcellular location">
    <subcellularLocation>
        <location evidence="2">Cell inner membrane</location>
    </subcellularLocation>
    <subcellularLocation>
        <location evidence="1">Membrane</location>
        <topology evidence="1">Peripheral membrane protein</topology>
    </subcellularLocation>
</comment>
<dbReference type="NCBIfam" id="NF007739">
    <property type="entry name" value="PRK10419.1"/>
    <property type="match status" value="2"/>
</dbReference>
<protein>
    <recommendedName>
        <fullName evidence="16">Glutathione import ATP-binding protein GsiA</fullName>
        <ecNumber evidence="15">7.4.2.10</ecNumber>
    </recommendedName>
</protein>
<evidence type="ECO:0000256" key="10">
    <source>
        <dbReference type="ARBA" id="ARBA00022840"/>
    </source>
</evidence>
<evidence type="ECO:0000256" key="15">
    <source>
        <dbReference type="ARBA" id="ARBA00039050"/>
    </source>
</evidence>
<evidence type="ECO:0000256" key="8">
    <source>
        <dbReference type="ARBA" id="ARBA00022741"/>
    </source>
</evidence>
<keyword evidence="6" id="KW-0997">Cell inner membrane</keyword>
<dbReference type="InterPro" id="IPR003593">
    <property type="entry name" value="AAA+_ATPase"/>
</dbReference>
<dbReference type="InterPro" id="IPR013563">
    <property type="entry name" value="Oligopep_ABC_C"/>
</dbReference>
<evidence type="ECO:0000256" key="14">
    <source>
        <dbReference type="ARBA" id="ARBA00038416"/>
    </source>
</evidence>
<keyword evidence="4" id="KW-0813">Transport</keyword>
<dbReference type="RefSeq" id="WP_124684115.1">
    <property type="nucleotide sequence ID" value="NZ_CP033969.1"/>
</dbReference>
<name>A0A3G8H1T9_9BURK</name>
<dbReference type="InterPro" id="IPR050319">
    <property type="entry name" value="ABC_transp_ATP-bind"/>
</dbReference>
<evidence type="ECO:0000313" key="20">
    <source>
        <dbReference type="Proteomes" id="UP000270411"/>
    </source>
</evidence>
<dbReference type="KEGG" id="cpau:EHF44_12980"/>
<keyword evidence="9" id="KW-0378">Hydrolase</keyword>
<evidence type="ECO:0000256" key="5">
    <source>
        <dbReference type="ARBA" id="ARBA00022475"/>
    </source>
</evidence>
<evidence type="ECO:0000256" key="6">
    <source>
        <dbReference type="ARBA" id="ARBA00022519"/>
    </source>
</evidence>
<dbReference type="GO" id="GO:0016887">
    <property type="term" value="F:ATP hydrolysis activity"/>
    <property type="evidence" value="ECO:0007669"/>
    <property type="project" value="InterPro"/>
</dbReference>
<feature type="domain" description="ABC transporter" evidence="18">
    <location>
        <begin position="320"/>
        <end position="570"/>
    </location>
</feature>
<dbReference type="GO" id="GO:0055085">
    <property type="term" value="P:transmembrane transport"/>
    <property type="evidence" value="ECO:0007669"/>
    <property type="project" value="UniProtKB-ARBA"/>
</dbReference>
<evidence type="ECO:0000259" key="18">
    <source>
        <dbReference type="PROSITE" id="PS50893"/>
    </source>
</evidence>
<sequence>MANTVSKQGIVLPPERVVAVDNLTVRFATSERTVEAVRNLSFHVDRGETLAVVGESGSGKSVTSLALMRLVEHGGGKIAQGSMLLRRRAGEVLDLARAPESTLRTVRGADVAMIFQEPMTSLNPVFPVGEQIAESIRLHQGKSNAAARAEALRMLELVRIPEARRVLDRYPHQLSGGMRQRVMIAMALSCKPALLIADEPTTALDVTIQAEILQLIRNLQAEMDMGVVFITHDMGVVAEVADRVLVMYRGEKVEEGTSDDVFHAPAHPYTRALLSAVPKLGAMAGTDLPARFPLVQMTDGAAAVAELPQDTVPAGAAPILRVRDLVTRFDVPGGLFGKVTRRVHAVEQVSFDLYPGETLALVGESGCGKSTTGRSLLRLVDAQSGTIEFAGQNISKMQGPALQALRRNIQFIFQDPFASLDPRVPVGYSIMEPLLVHKVASGKEAEARVAWLLEKVGLTAAHASRYPHEFSGGQRQRICIARALALNPKVVVADESVSALDVSIQAQIVNLMLDLQRELGVAFLFISHDMAVVERVSHRVAVMYLGQIVEIGPRRAIFENPQHPYTKKLMSAVPIADPARRHLKREPLNDEIPSPIRAVGDEPVVQPLVAVAGSGAQGHFVARHAVGGAY</sequence>
<comment type="catalytic activity">
    <reaction evidence="17">
        <text>glutathione(out) + ATP + H2O = glutathione(in) + ADP + phosphate + H(+)</text>
        <dbReference type="Rhea" id="RHEA:29791"/>
        <dbReference type="ChEBI" id="CHEBI:15377"/>
        <dbReference type="ChEBI" id="CHEBI:15378"/>
        <dbReference type="ChEBI" id="CHEBI:30616"/>
        <dbReference type="ChEBI" id="CHEBI:43474"/>
        <dbReference type="ChEBI" id="CHEBI:57925"/>
        <dbReference type="ChEBI" id="CHEBI:456216"/>
        <dbReference type="EC" id="7.4.2.10"/>
    </reaction>
</comment>
<evidence type="ECO:0000313" key="19">
    <source>
        <dbReference type="EMBL" id="AZG14279.1"/>
    </source>
</evidence>
<dbReference type="PANTHER" id="PTHR43776">
    <property type="entry name" value="TRANSPORT ATP-BINDING PROTEIN"/>
    <property type="match status" value="1"/>
</dbReference>
<dbReference type="InterPro" id="IPR017871">
    <property type="entry name" value="ABC_transporter-like_CS"/>
</dbReference>
<feature type="domain" description="ABC transporter" evidence="18">
    <location>
        <begin position="18"/>
        <end position="274"/>
    </location>
</feature>
<evidence type="ECO:0000256" key="16">
    <source>
        <dbReference type="ARBA" id="ARBA00041187"/>
    </source>
</evidence>
<dbReference type="PROSITE" id="PS00211">
    <property type="entry name" value="ABC_TRANSPORTER_1"/>
    <property type="match status" value="2"/>
</dbReference>
<evidence type="ECO:0000256" key="11">
    <source>
        <dbReference type="ARBA" id="ARBA00022967"/>
    </source>
</evidence>
<dbReference type="NCBIfam" id="TIGR01727">
    <property type="entry name" value="oligo_HPY"/>
    <property type="match status" value="1"/>
</dbReference>
<reference evidence="20" key="1">
    <citation type="submission" date="2018-11" db="EMBL/GenBank/DDBJ databases">
        <title>FDA dAtabase for Regulatory Grade micrObial Sequences (FDA-ARGOS): Supporting development and validation of Infectious Disease Dx tests.</title>
        <authorList>
            <person name="Goldberg B."/>
            <person name="Campos J."/>
            <person name="Tallon L."/>
            <person name="Sadzewicz L."/>
            <person name="Zhao X."/>
            <person name="Vavikolanu K."/>
            <person name="Mehta A."/>
            <person name="Aluvathingal J."/>
            <person name="Nadendla S."/>
            <person name="Geyer C."/>
            <person name="Nandy P."/>
            <person name="Yan Y."/>
            <person name="Sichtig H."/>
        </authorList>
    </citation>
    <scope>NUCLEOTIDE SEQUENCE [LARGE SCALE GENOMIC DNA]</scope>
    <source>
        <strain evidence="20">FDAARGOS_614</strain>
    </source>
</reference>
<dbReference type="Pfam" id="PF08352">
    <property type="entry name" value="oligo_HPY"/>
    <property type="match status" value="2"/>
</dbReference>
<gene>
    <name evidence="19" type="ORF">EHF44_12980</name>
</gene>
<dbReference type="PANTHER" id="PTHR43776:SF15">
    <property type="entry name" value="GLUTATHIONE IMPORT ATP-BINDING PROTEIN GSIA"/>
    <property type="match status" value="1"/>
</dbReference>
<keyword evidence="5" id="KW-1003">Cell membrane</keyword>
<evidence type="ECO:0000256" key="12">
    <source>
        <dbReference type="ARBA" id="ARBA00023136"/>
    </source>
</evidence>
<dbReference type="EMBL" id="CP033969">
    <property type="protein sequence ID" value="AZG14279.1"/>
    <property type="molecule type" value="Genomic_DNA"/>
</dbReference>
<dbReference type="Proteomes" id="UP000270411">
    <property type="component" value="Chromosome 1"/>
</dbReference>
<evidence type="ECO:0000256" key="3">
    <source>
        <dbReference type="ARBA" id="ARBA00011469"/>
    </source>
</evidence>
<dbReference type="FunFam" id="3.40.50.300:FF:000016">
    <property type="entry name" value="Oligopeptide ABC transporter ATP-binding component"/>
    <property type="match status" value="2"/>
</dbReference>
<keyword evidence="8" id="KW-0547">Nucleotide-binding</keyword>
<evidence type="ECO:0000256" key="4">
    <source>
        <dbReference type="ARBA" id="ARBA00022448"/>
    </source>
</evidence>
<dbReference type="AlphaFoldDB" id="A0A3G8H1T9"/>
<dbReference type="NCBIfam" id="NF008453">
    <property type="entry name" value="PRK11308.1"/>
    <property type="match status" value="2"/>
</dbReference>
<evidence type="ECO:0000256" key="13">
    <source>
        <dbReference type="ARBA" id="ARBA00037530"/>
    </source>
</evidence>
<dbReference type="PROSITE" id="PS50893">
    <property type="entry name" value="ABC_TRANSPORTER_2"/>
    <property type="match status" value="2"/>
</dbReference>
<organism evidence="19 20">
    <name type="scientific">Cupriavidus pauculus</name>
    <dbReference type="NCBI Taxonomy" id="82633"/>
    <lineage>
        <taxon>Bacteria</taxon>
        <taxon>Pseudomonadati</taxon>
        <taxon>Pseudomonadota</taxon>
        <taxon>Betaproteobacteria</taxon>
        <taxon>Burkholderiales</taxon>
        <taxon>Burkholderiaceae</taxon>
        <taxon>Cupriavidus</taxon>
    </lineage>
</organism>
<dbReference type="Gene3D" id="3.40.50.300">
    <property type="entry name" value="P-loop containing nucleotide triphosphate hydrolases"/>
    <property type="match status" value="2"/>
</dbReference>
<keyword evidence="12" id="KW-0472">Membrane</keyword>
<dbReference type="InterPro" id="IPR003439">
    <property type="entry name" value="ABC_transporter-like_ATP-bd"/>
</dbReference>
<proteinExistence type="inferred from homology"/>
<keyword evidence="11" id="KW-1278">Translocase</keyword>
<evidence type="ECO:0000256" key="2">
    <source>
        <dbReference type="ARBA" id="ARBA00004533"/>
    </source>
</evidence>
<dbReference type="EC" id="7.4.2.10" evidence="15"/>